<dbReference type="InterPro" id="IPR017452">
    <property type="entry name" value="GPCR_Rhodpsn_7TM"/>
</dbReference>
<dbReference type="Gene3D" id="1.20.1070.10">
    <property type="entry name" value="Rhodopsin 7-helix transmembrane proteins"/>
    <property type="match status" value="1"/>
</dbReference>
<keyword evidence="9" id="KW-0675">Receptor</keyword>
<keyword evidence="13" id="KW-1185">Reference proteome</keyword>
<evidence type="ECO:0000259" key="11">
    <source>
        <dbReference type="PROSITE" id="PS50262"/>
    </source>
</evidence>
<evidence type="ECO:0000256" key="2">
    <source>
        <dbReference type="ARBA" id="ARBA00022475"/>
    </source>
</evidence>
<feature type="transmembrane region" description="Helical" evidence="10">
    <location>
        <begin position="152"/>
        <end position="171"/>
    </location>
</feature>
<reference evidence="12" key="2">
    <citation type="submission" date="2025-09" db="UniProtKB">
        <authorList>
            <consortium name="Ensembl"/>
        </authorList>
    </citation>
    <scope>IDENTIFICATION</scope>
</reference>
<accession>A0A2K5HZU5</accession>
<keyword evidence="9" id="KW-0297">G-protein coupled receptor</keyword>
<dbReference type="PRINTS" id="PR00237">
    <property type="entry name" value="GPCRRHODOPSN"/>
</dbReference>
<evidence type="ECO:0000256" key="1">
    <source>
        <dbReference type="ARBA" id="ARBA00004651"/>
    </source>
</evidence>
<organism evidence="12 13">
    <name type="scientific">Colobus angolensis palliatus</name>
    <name type="common">Peters' Angolan colobus</name>
    <dbReference type="NCBI Taxonomy" id="336983"/>
    <lineage>
        <taxon>Eukaryota</taxon>
        <taxon>Metazoa</taxon>
        <taxon>Chordata</taxon>
        <taxon>Craniata</taxon>
        <taxon>Vertebrata</taxon>
        <taxon>Euteleostomi</taxon>
        <taxon>Mammalia</taxon>
        <taxon>Eutheria</taxon>
        <taxon>Euarchontoglires</taxon>
        <taxon>Primates</taxon>
        <taxon>Haplorrhini</taxon>
        <taxon>Catarrhini</taxon>
        <taxon>Cercopithecidae</taxon>
        <taxon>Colobinae</taxon>
        <taxon>Colobus</taxon>
    </lineage>
</organism>
<dbReference type="SUPFAM" id="SSF81321">
    <property type="entry name" value="Family A G protein-coupled receptor-like"/>
    <property type="match status" value="1"/>
</dbReference>
<proteinExistence type="inferred from homology"/>
<dbReference type="GO" id="GO:0004984">
    <property type="term" value="F:olfactory receptor activity"/>
    <property type="evidence" value="ECO:0007669"/>
    <property type="project" value="InterPro"/>
</dbReference>
<dbReference type="Proteomes" id="UP000233080">
    <property type="component" value="Unassembled WGS sequence"/>
</dbReference>
<sequence>MCSGNPASQNQTAGTDFILTGLFAESKHAALYTVTFMLFLTALAGKALLLLLLLLLLHSEPRLHTPMYFFISQLALMGLMYICVTVPKMLVGQVTGDHTVSPAGCGTQMFFYLSLAGAEVFLLAAMACDRYAAVCRPLITRCASSWCQPAGFWEWVTVCCFTPISTSFPFGQSRKLLSFFWETPALLKLSCSDTLMYLCCILMLLAPVTTIPSSYTLRPHLIRRRNSAAGRRKALATCSSHAITALLRFGAASCTHVLPSSCHSAEQGV</sequence>
<feature type="transmembrane region" description="Helical" evidence="10">
    <location>
        <begin position="29"/>
        <end position="56"/>
    </location>
</feature>
<dbReference type="Ensembl" id="ENSCANT00000032758.1">
    <property type="protein sequence ID" value="ENSCANP00000009878.1"/>
    <property type="gene ID" value="ENSCANG00000028349.1"/>
</dbReference>
<comment type="subcellular location">
    <subcellularLocation>
        <location evidence="1 10">Cell membrane</location>
        <topology evidence="1 10">Multi-pass membrane protein</topology>
    </subcellularLocation>
</comment>
<dbReference type="PROSITE" id="PS00237">
    <property type="entry name" value="G_PROTEIN_RECEP_F1_1"/>
    <property type="match status" value="1"/>
</dbReference>
<dbReference type="InterPro" id="IPR000725">
    <property type="entry name" value="Olfact_rcpt"/>
</dbReference>
<feature type="domain" description="G-protein coupled receptors family 1 profile" evidence="11">
    <location>
        <begin position="49"/>
        <end position="269"/>
    </location>
</feature>
<evidence type="ECO:0000256" key="4">
    <source>
        <dbReference type="ARBA" id="ARBA00022692"/>
    </source>
</evidence>
<evidence type="ECO:0000256" key="10">
    <source>
        <dbReference type="RuleBase" id="RU363047"/>
    </source>
</evidence>
<dbReference type="STRING" id="336983.ENSCANP00000009878"/>
<keyword evidence="8 9" id="KW-0807">Transducer</keyword>
<evidence type="ECO:0000256" key="8">
    <source>
        <dbReference type="ARBA" id="ARBA00023224"/>
    </source>
</evidence>
<dbReference type="PANTHER" id="PTHR26453">
    <property type="entry name" value="OLFACTORY RECEPTOR"/>
    <property type="match status" value="1"/>
</dbReference>
<keyword evidence="4 9" id="KW-0812">Transmembrane</keyword>
<dbReference type="InterPro" id="IPR000276">
    <property type="entry name" value="GPCR_Rhodpsn"/>
</dbReference>
<dbReference type="GO" id="GO:0005886">
    <property type="term" value="C:plasma membrane"/>
    <property type="evidence" value="ECO:0007669"/>
    <property type="project" value="UniProtKB-SubCell"/>
</dbReference>
<feature type="transmembrane region" description="Helical" evidence="10">
    <location>
        <begin position="195"/>
        <end position="217"/>
    </location>
</feature>
<evidence type="ECO:0000256" key="6">
    <source>
        <dbReference type="ARBA" id="ARBA00022989"/>
    </source>
</evidence>
<evidence type="ECO:0000256" key="7">
    <source>
        <dbReference type="ARBA" id="ARBA00023136"/>
    </source>
</evidence>
<dbReference type="AlphaFoldDB" id="A0A2K5HZU5"/>
<evidence type="ECO:0000313" key="12">
    <source>
        <dbReference type="Ensembl" id="ENSCANP00000009878.1"/>
    </source>
</evidence>
<protein>
    <recommendedName>
        <fullName evidence="10">Olfactory receptor</fullName>
    </recommendedName>
</protein>
<dbReference type="Pfam" id="PF00001">
    <property type="entry name" value="7tm_1"/>
    <property type="match status" value="1"/>
</dbReference>
<evidence type="ECO:0000256" key="5">
    <source>
        <dbReference type="ARBA" id="ARBA00022725"/>
    </source>
</evidence>
<keyword evidence="6 10" id="KW-1133">Transmembrane helix</keyword>
<keyword evidence="3 10" id="KW-0716">Sensory transduction</keyword>
<evidence type="ECO:0000256" key="9">
    <source>
        <dbReference type="RuleBase" id="RU000688"/>
    </source>
</evidence>
<dbReference type="PRINTS" id="PR00245">
    <property type="entry name" value="OLFACTORYR"/>
</dbReference>
<keyword evidence="7 10" id="KW-0472">Membrane</keyword>
<dbReference type="GO" id="GO:0004930">
    <property type="term" value="F:G protein-coupled receptor activity"/>
    <property type="evidence" value="ECO:0007669"/>
    <property type="project" value="UniProtKB-KW"/>
</dbReference>
<comment type="similarity">
    <text evidence="9">Belongs to the G-protein coupled receptor 1 family.</text>
</comment>
<evidence type="ECO:0000256" key="3">
    <source>
        <dbReference type="ARBA" id="ARBA00022606"/>
    </source>
</evidence>
<feature type="transmembrane region" description="Helical" evidence="10">
    <location>
        <begin position="110"/>
        <end position="132"/>
    </location>
</feature>
<keyword evidence="5 10" id="KW-0552">Olfaction</keyword>
<evidence type="ECO:0000313" key="13">
    <source>
        <dbReference type="Proteomes" id="UP000233080"/>
    </source>
</evidence>
<feature type="transmembrane region" description="Helical" evidence="10">
    <location>
        <begin position="68"/>
        <end position="90"/>
    </location>
</feature>
<dbReference type="OMA" id="CYDISLY"/>
<name>A0A2K5HZU5_COLAP</name>
<dbReference type="PROSITE" id="PS50262">
    <property type="entry name" value="G_PROTEIN_RECEP_F1_2"/>
    <property type="match status" value="1"/>
</dbReference>
<keyword evidence="2 10" id="KW-1003">Cell membrane</keyword>
<reference evidence="12" key="1">
    <citation type="submission" date="2025-08" db="UniProtKB">
        <authorList>
            <consortium name="Ensembl"/>
        </authorList>
    </citation>
    <scope>IDENTIFICATION</scope>
</reference>